<protein>
    <submittedName>
        <fullName evidence="2">Uncharacterized protein</fullName>
    </submittedName>
</protein>
<dbReference type="GO" id="GO:0000470">
    <property type="term" value="P:maturation of LSU-rRNA"/>
    <property type="evidence" value="ECO:0007669"/>
    <property type="project" value="TreeGrafter"/>
</dbReference>
<dbReference type="Proteomes" id="UP000678393">
    <property type="component" value="Unassembled WGS sequence"/>
</dbReference>
<keyword evidence="3" id="KW-1185">Reference proteome</keyword>
<comment type="caution">
    <text evidence="2">The sequence shown here is derived from an EMBL/GenBank/DDBJ whole genome shotgun (WGS) entry which is preliminary data.</text>
</comment>
<sequence length="448" mass="50593">FVNHVTEKGQTKAVAQPVHLVAREFGIPEWIVRLRHDATHSSMPSLGALVTGSKWAIHYLKEHFWKHQTLESVADDKDVEFSPKGAKMSTIRQTFYDFQKVRYQELNADDQEKEECSVRISSTMKILQKYLTQNRLRFIKCFLEDGILISTEEQLVAFGVSADDLMSQLPPTIPLEIAEFWRPLLKTLNSSGALPLLVQTAVFSVTSGEGIRNYQLVAWVAYFLSLQSDPNNKHKKKRKRKQEVMFKITTPLPLKTMLSACLQNVNLLSAYLLKYLADKESLGTENYNKLMKLLEVHSQATGKQASSDELDSDTVYTVEDIKQAREKHIPSQEITSSTVHNIQNNICGNNICWKICTDIVDWASVPLGTLPNISDEDDSGDDEDADPDMSADTAKSTGKEPSHSSDDNDGDYVTSRRKTSRKRRTSDGDDDEDSDDTCRVVVRQDLLQ</sequence>
<evidence type="ECO:0000256" key="1">
    <source>
        <dbReference type="SAM" id="MobiDB-lite"/>
    </source>
</evidence>
<feature type="non-terminal residue" evidence="2">
    <location>
        <position position="448"/>
    </location>
</feature>
<reference evidence="2" key="1">
    <citation type="submission" date="2021-04" db="EMBL/GenBank/DDBJ databases">
        <authorList>
            <consortium name="Molecular Ecology Group"/>
        </authorList>
    </citation>
    <scope>NUCLEOTIDE SEQUENCE</scope>
</reference>
<dbReference type="Pfam" id="PF04031">
    <property type="entry name" value="Las1"/>
    <property type="match status" value="1"/>
</dbReference>
<proteinExistence type="predicted"/>
<gene>
    <name evidence="2" type="ORF">CUNI_LOCUS13885</name>
</gene>
<dbReference type="PANTHER" id="PTHR15002:SF0">
    <property type="entry name" value="RIBOSOMAL BIOGENESIS PROTEIN LAS1L"/>
    <property type="match status" value="1"/>
</dbReference>
<feature type="compositionally biased region" description="Basic residues" evidence="1">
    <location>
        <begin position="415"/>
        <end position="424"/>
    </location>
</feature>
<dbReference type="GO" id="GO:0000460">
    <property type="term" value="P:maturation of 5.8S rRNA"/>
    <property type="evidence" value="ECO:0007669"/>
    <property type="project" value="TreeGrafter"/>
</dbReference>
<accession>A0A8S3ZFZ2</accession>
<dbReference type="GO" id="GO:0030687">
    <property type="term" value="C:preribosome, large subunit precursor"/>
    <property type="evidence" value="ECO:0007669"/>
    <property type="project" value="TreeGrafter"/>
</dbReference>
<dbReference type="AlphaFoldDB" id="A0A8S3ZFZ2"/>
<dbReference type="OrthoDB" id="10263222at2759"/>
<feature type="compositionally biased region" description="Basic and acidic residues" evidence="1">
    <location>
        <begin position="397"/>
        <end position="406"/>
    </location>
</feature>
<dbReference type="InterPro" id="IPR007174">
    <property type="entry name" value="Las1"/>
</dbReference>
<name>A0A8S3ZFZ2_9EUPU</name>
<feature type="compositionally biased region" description="Acidic residues" evidence="1">
    <location>
        <begin position="374"/>
        <end position="389"/>
    </location>
</feature>
<organism evidence="2 3">
    <name type="scientific">Candidula unifasciata</name>
    <dbReference type="NCBI Taxonomy" id="100452"/>
    <lineage>
        <taxon>Eukaryota</taxon>
        <taxon>Metazoa</taxon>
        <taxon>Spiralia</taxon>
        <taxon>Lophotrochozoa</taxon>
        <taxon>Mollusca</taxon>
        <taxon>Gastropoda</taxon>
        <taxon>Heterobranchia</taxon>
        <taxon>Euthyneura</taxon>
        <taxon>Panpulmonata</taxon>
        <taxon>Eupulmonata</taxon>
        <taxon>Stylommatophora</taxon>
        <taxon>Helicina</taxon>
        <taxon>Helicoidea</taxon>
        <taxon>Geomitridae</taxon>
        <taxon>Candidula</taxon>
    </lineage>
</organism>
<dbReference type="GO" id="GO:0090730">
    <property type="term" value="C:Las1 complex"/>
    <property type="evidence" value="ECO:0007669"/>
    <property type="project" value="InterPro"/>
</dbReference>
<dbReference type="PANTHER" id="PTHR15002">
    <property type="entry name" value="RIBOSOMAL BIOGENESIS PROTEIN LAS1L"/>
    <property type="match status" value="1"/>
</dbReference>
<dbReference type="GO" id="GO:0004519">
    <property type="term" value="F:endonuclease activity"/>
    <property type="evidence" value="ECO:0007669"/>
    <property type="project" value="InterPro"/>
</dbReference>
<evidence type="ECO:0000313" key="3">
    <source>
        <dbReference type="Proteomes" id="UP000678393"/>
    </source>
</evidence>
<dbReference type="EMBL" id="CAJHNH020003013">
    <property type="protein sequence ID" value="CAG5128327.1"/>
    <property type="molecule type" value="Genomic_DNA"/>
</dbReference>
<feature type="region of interest" description="Disordered" evidence="1">
    <location>
        <begin position="371"/>
        <end position="448"/>
    </location>
</feature>
<evidence type="ECO:0000313" key="2">
    <source>
        <dbReference type="EMBL" id="CAG5128327.1"/>
    </source>
</evidence>